<dbReference type="Proteomes" id="UP000193067">
    <property type="component" value="Unassembled WGS sequence"/>
</dbReference>
<feature type="transmembrane region" description="Helical" evidence="6">
    <location>
        <begin position="363"/>
        <end position="382"/>
    </location>
</feature>
<sequence>MRTNTGSLRTRLILVCCAVAANALCAGGVYSFPLIAPALVEKLRLTQPQLTTIALVGMAGQYPFAAIVGKAIDRYGPWSCSLAASILYALGFGLFASEVAHTSADLPQASQASFRLLVLYFGMIGLATVCSYFSLVFAATKTFPQYIGIASGTSMSIFGLSPFVLSLVASRYFTPPGQTLDIANFFTFMAVLTGCVHVVSALVFRTTPIPQESSSGSEHSEDPGTSAGASEPVGALEEAEPLLGQDSGPKPKDPATVHVVPVQEPQHGSTLDLLKDPYFWVLCVWMLLVVGAAEMVVSNLGSIVLTLPSASSSDTTANVSRQVRLLSFFNTSSRLLMGPLADVLAPVASYFEGVWSFTRRRHLSRVVFLVTTSLILAITFAWVEVGVRTQEAVWPLSVGVGIAYGSTFTVLPGVLSSIWGLPNLGRNFGIISYTAFFGTTIFSYIYAFIAERHVPPGDNACIGVECWQSTFWISTATSLVACCSALILWRKWRHRV</sequence>
<dbReference type="Pfam" id="PF07690">
    <property type="entry name" value="MFS_1"/>
    <property type="match status" value="1"/>
</dbReference>
<feature type="transmembrane region" description="Helical" evidence="6">
    <location>
        <begin position="49"/>
        <end position="68"/>
    </location>
</feature>
<dbReference type="AlphaFoldDB" id="A0A1Y2J5T8"/>
<dbReference type="InterPro" id="IPR036259">
    <property type="entry name" value="MFS_trans_sf"/>
</dbReference>
<evidence type="ECO:0000256" key="4">
    <source>
        <dbReference type="ARBA" id="ARBA00023136"/>
    </source>
</evidence>
<proteinExistence type="predicted"/>
<dbReference type="OrthoDB" id="410267at2759"/>
<dbReference type="GO" id="GO:0022857">
    <property type="term" value="F:transmembrane transporter activity"/>
    <property type="evidence" value="ECO:0007669"/>
    <property type="project" value="InterPro"/>
</dbReference>
<feature type="transmembrane region" description="Helical" evidence="6">
    <location>
        <begin position="469"/>
        <end position="489"/>
    </location>
</feature>
<dbReference type="PANTHER" id="PTHR21576">
    <property type="entry name" value="UNCHARACTERIZED NODULIN-LIKE PROTEIN"/>
    <property type="match status" value="1"/>
</dbReference>
<keyword evidence="7" id="KW-0732">Signal</keyword>
<feature type="transmembrane region" description="Helical" evidence="6">
    <location>
        <begin position="117"/>
        <end position="139"/>
    </location>
</feature>
<dbReference type="PANTHER" id="PTHR21576:SF158">
    <property type="entry name" value="RIBOSOMAL RNA-PROCESSING PROTEIN 12-LIKE CONSERVED DOMAIN-CONTAINING PROTEIN"/>
    <property type="match status" value="1"/>
</dbReference>
<keyword evidence="9" id="KW-1185">Reference proteome</keyword>
<dbReference type="Gene3D" id="1.20.1250.20">
    <property type="entry name" value="MFS general substrate transporter like domains"/>
    <property type="match status" value="2"/>
</dbReference>
<feature type="transmembrane region" description="Helical" evidence="6">
    <location>
        <begin position="75"/>
        <end position="97"/>
    </location>
</feature>
<evidence type="ECO:0000313" key="9">
    <source>
        <dbReference type="Proteomes" id="UP000193067"/>
    </source>
</evidence>
<organism evidence="8 9">
    <name type="scientific">Trametes coccinea (strain BRFM310)</name>
    <name type="common">Pycnoporus coccineus</name>
    <dbReference type="NCBI Taxonomy" id="1353009"/>
    <lineage>
        <taxon>Eukaryota</taxon>
        <taxon>Fungi</taxon>
        <taxon>Dikarya</taxon>
        <taxon>Basidiomycota</taxon>
        <taxon>Agaricomycotina</taxon>
        <taxon>Agaricomycetes</taxon>
        <taxon>Polyporales</taxon>
        <taxon>Polyporaceae</taxon>
        <taxon>Trametes</taxon>
    </lineage>
</organism>
<evidence type="ECO:0000256" key="6">
    <source>
        <dbReference type="SAM" id="Phobius"/>
    </source>
</evidence>
<comment type="subcellular location">
    <subcellularLocation>
        <location evidence="1">Membrane</location>
        <topology evidence="1">Multi-pass membrane protein</topology>
    </subcellularLocation>
</comment>
<feature type="transmembrane region" description="Helical" evidence="6">
    <location>
        <begin position="428"/>
        <end position="449"/>
    </location>
</feature>
<feature type="signal peptide" evidence="7">
    <location>
        <begin position="1"/>
        <end position="23"/>
    </location>
</feature>
<feature type="transmembrane region" description="Helical" evidence="6">
    <location>
        <begin position="182"/>
        <end position="204"/>
    </location>
</feature>
<dbReference type="SUPFAM" id="SSF103473">
    <property type="entry name" value="MFS general substrate transporter"/>
    <property type="match status" value="1"/>
</dbReference>
<protein>
    <submittedName>
        <fullName evidence="8">MFS general substrate transporter</fullName>
    </submittedName>
</protein>
<evidence type="ECO:0000256" key="7">
    <source>
        <dbReference type="SAM" id="SignalP"/>
    </source>
</evidence>
<feature type="transmembrane region" description="Helical" evidence="6">
    <location>
        <begin position="146"/>
        <end position="170"/>
    </location>
</feature>
<keyword evidence="4 6" id="KW-0472">Membrane</keyword>
<evidence type="ECO:0000256" key="2">
    <source>
        <dbReference type="ARBA" id="ARBA00022692"/>
    </source>
</evidence>
<evidence type="ECO:0000256" key="3">
    <source>
        <dbReference type="ARBA" id="ARBA00022989"/>
    </source>
</evidence>
<dbReference type="GO" id="GO:0000329">
    <property type="term" value="C:fungal-type vacuole membrane"/>
    <property type="evidence" value="ECO:0007669"/>
    <property type="project" value="TreeGrafter"/>
</dbReference>
<dbReference type="InterPro" id="IPR011701">
    <property type="entry name" value="MFS"/>
</dbReference>
<feature type="chain" id="PRO_5012440772" evidence="7">
    <location>
        <begin position="24"/>
        <end position="496"/>
    </location>
</feature>
<accession>A0A1Y2J5T8</accession>
<keyword evidence="2 6" id="KW-0812">Transmembrane</keyword>
<feature type="transmembrane region" description="Helical" evidence="6">
    <location>
        <begin position="278"/>
        <end position="305"/>
    </location>
</feature>
<evidence type="ECO:0000313" key="8">
    <source>
        <dbReference type="EMBL" id="OSD08707.1"/>
    </source>
</evidence>
<reference evidence="8 9" key="1">
    <citation type="journal article" date="2015" name="Biotechnol. Biofuels">
        <title>Enhanced degradation of softwood versus hardwood by the white-rot fungus Pycnoporus coccineus.</title>
        <authorList>
            <person name="Couturier M."/>
            <person name="Navarro D."/>
            <person name="Chevret D."/>
            <person name="Henrissat B."/>
            <person name="Piumi F."/>
            <person name="Ruiz-Duenas F.J."/>
            <person name="Martinez A.T."/>
            <person name="Grigoriev I.V."/>
            <person name="Riley R."/>
            <person name="Lipzen A."/>
            <person name="Berrin J.G."/>
            <person name="Master E.R."/>
            <person name="Rosso M.N."/>
        </authorList>
    </citation>
    <scope>NUCLEOTIDE SEQUENCE [LARGE SCALE GENOMIC DNA]</scope>
    <source>
        <strain evidence="8 9">BRFM310</strain>
    </source>
</reference>
<dbReference type="EMBL" id="KZ084086">
    <property type="protein sequence ID" value="OSD08707.1"/>
    <property type="molecule type" value="Genomic_DNA"/>
</dbReference>
<gene>
    <name evidence="8" type="ORF">PYCCODRAFT_1429770</name>
</gene>
<feature type="transmembrane region" description="Helical" evidence="6">
    <location>
        <begin position="325"/>
        <end position="351"/>
    </location>
</feature>
<name>A0A1Y2J5T8_TRAC3</name>
<feature type="region of interest" description="Disordered" evidence="5">
    <location>
        <begin position="210"/>
        <end position="232"/>
    </location>
</feature>
<keyword evidence="3 6" id="KW-1133">Transmembrane helix</keyword>
<feature type="transmembrane region" description="Helical" evidence="6">
    <location>
        <begin position="402"/>
        <end position="421"/>
    </location>
</feature>
<evidence type="ECO:0000256" key="5">
    <source>
        <dbReference type="SAM" id="MobiDB-lite"/>
    </source>
</evidence>
<evidence type="ECO:0000256" key="1">
    <source>
        <dbReference type="ARBA" id="ARBA00004141"/>
    </source>
</evidence>